<dbReference type="OMA" id="AMTINCK"/>
<evidence type="ECO:0000313" key="3">
    <source>
        <dbReference type="EMBL" id="CCE73412.1"/>
    </source>
</evidence>
<evidence type="ECO:0000256" key="1">
    <source>
        <dbReference type="SAM" id="SignalP"/>
    </source>
</evidence>
<protein>
    <submittedName>
        <fullName evidence="2">Piso0_000450 protein</fullName>
    </submittedName>
</protein>
<feature type="chain" id="PRO_5007664969" evidence="1">
    <location>
        <begin position="18"/>
        <end position="260"/>
    </location>
</feature>
<reference evidence="2" key="1">
    <citation type="submission" date="2011-10" db="EMBL/GenBank/DDBJ databases">
        <authorList>
            <person name="Genoscope - CEA"/>
        </authorList>
    </citation>
    <scope>NUCLEOTIDE SEQUENCE</scope>
    <source>
        <strain evidence="2">CBS 7064</strain>
    </source>
</reference>
<evidence type="ECO:0000313" key="2">
    <source>
        <dbReference type="EMBL" id="CCE72851.1"/>
    </source>
</evidence>
<dbReference type="InParanoid" id="G8YVG8"/>
<keyword evidence="4" id="KW-1185">Reference proteome</keyword>
<dbReference type="eggNOG" id="ENOG502REFP">
    <property type="taxonomic scope" value="Eukaryota"/>
</dbReference>
<keyword evidence="1" id="KW-0732">Signal</keyword>
<dbReference type="EMBL" id="FO082059">
    <property type="protein sequence ID" value="CCE72851.1"/>
    <property type="molecule type" value="Genomic_DNA"/>
</dbReference>
<dbReference type="Proteomes" id="UP000005222">
    <property type="component" value="Chromosome B"/>
</dbReference>
<accession>G8YVG8</accession>
<gene>
    <name evidence="2" type="primary">Piso0_000450</name>
    <name evidence="2" type="ORF">GNLVRS01_PISO0A09614g</name>
    <name evidence="3" type="ORF">GNLVRS01_PISO0B09681g</name>
</gene>
<evidence type="ECO:0000313" key="4">
    <source>
        <dbReference type="Proteomes" id="UP000005222"/>
    </source>
</evidence>
<name>G8YVG8_PICSO</name>
<reference evidence="4" key="2">
    <citation type="journal article" date="2012" name="G3 (Bethesda)">
        <title>Pichia sorbitophila, an interspecies yeast hybrid reveals early steps of genome resolution following polyploidization.</title>
        <authorList>
            <person name="Leh Louis V."/>
            <person name="Despons L."/>
            <person name="Friedrich A."/>
            <person name="Martin T."/>
            <person name="Durrens P."/>
            <person name="Casaregola S."/>
            <person name="Neuveglise C."/>
            <person name="Fairhead C."/>
            <person name="Marck C."/>
            <person name="Cruz J.A."/>
            <person name="Straub M.L."/>
            <person name="Kugler V."/>
            <person name="Sacerdot C."/>
            <person name="Uzunov Z."/>
            <person name="Thierry A."/>
            <person name="Weiss S."/>
            <person name="Bleykasten C."/>
            <person name="De Montigny J."/>
            <person name="Jacques N."/>
            <person name="Jung P."/>
            <person name="Lemaire M."/>
            <person name="Mallet S."/>
            <person name="Morel G."/>
            <person name="Richard G.F."/>
            <person name="Sarkar A."/>
            <person name="Savel G."/>
            <person name="Schacherer J."/>
            <person name="Seret M.L."/>
            <person name="Talla E."/>
            <person name="Samson G."/>
            <person name="Jubin C."/>
            <person name="Poulain J."/>
            <person name="Vacherie B."/>
            <person name="Barbe V."/>
            <person name="Pelletier E."/>
            <person name="Sherman D.J."/>
            <person name="Westhof E."/>
            <person name="Weissenbach J."/>
            <person name="Baret P.V."/>
            <person name="Wincker P."/>
            <person name="Gaillardin C."/>
            <person name="Dujon B."/>
            <person name="Souciet J.L."/>
        </authorList>
    </citation>
    <scope>NUCLEOTIDE SEQUENCE [LARGE SCALE GENOMIC DNA]</scope>
    <source>
        <strain evidence="4">ATCC MYA-4447 / BCRC 22081 / CBS 7064 / NBRC 10061 / NRRL Y-12695</strain>
    </source>
</reference>
<dbReference type="HOGENOM" id="CLU_1070029_0_0_1"/>
<dbReference type="EMBL" id="FO082058">
    <property type="protein sequence ID" value="CCE73412.1"/>
    <property type="molecule type" value="Genomic_DNA"/>
</dbReference>
<dbReference type="AlphaFoldDB" id="G8YVG8"/>
<dbReference type="OrthoDB" id="4027301at2759"/>
<dbReference type="Proteomes" id="UP000005222">
    <property type="component" value="Chromosome A"/>
</dbReference>
<sequence length="260" mass="28070">MYLTVLTSLLVSSAVAAAPKYSIAVDPDVSYLFTNLHFRAYSDEFNQCMFRIERDNQKYHTCAEFDSGEKCQCSFLTNVDRECRHLEPSSNYWYMQEQINEVCSRYPTSSGPNTTATQDNNGGVTAASPLAAPLDTSLVLESKLHLRQRSGPVSVVTGRAAHTESASADPGTGPAYGPDVLHTMNFSSLYGNRSPGAMTVDCALMRALKHSASGDADKTFTRYSSVLAVSLSTSTYSSLLEIIKAVPTALSSSSRGTSSP</sequence>
<proteinExistence type="predicted"/>
<feature type="signal peptide" evidence="1">
    <location>
        <begin position="1"/>
        <end position="17"/>
    </location>
</feature>
<organism evidence="2 4">
    <name type="scientific">Pichia sorbitophila (strain ATCC MYA-4447 / BCRC 22081 / CBS 7064 / NBRC 10061 / NRRL Y-12695)</name>
    <name type="common">Hybrid yeast</name>
    <dbReference type="NCBI Taxonomy" id="559304"/>
    <lineage>
        <taxon>Eukaryota</taxon>
        <taxon>Fungi</taxon>
        <taxon>Dikarya</taxon>
        <taxon>Ascomycota</taxon>
        <taxon>Saccharomycotina</taxon>
        <taxon>Pichiomycetes</taxon>
        <taxon>Debaryomycetaceae</taxon>
        <taxon>Millerozyma</taxon>
    </lineage>
</organism>